<sequence>MAQAQIRVFANRQPYLGHCSVSHGFRKYVASLTIASKSLRELSIGGQLYYRKVPAWTPLCRELVLIRLQAPWELVATIIALGTITEGLIDTIVWSAIEHDDISQGLSQLCSTAVKCGSLYLTFKFRVLHINIPAAFNPGTLQELIGYVAVAVSLLFYDVLLGLDTEVELVWRKQWSLSKVLYLICRYLFMAVILMILCGASFRLEFLLYLTARSKPPISVNTSFNPPDKLAPILATTIPDAMILIRLDALYRGETMNVILNPHHLRIEAMEPQFVLSRTPPGSAVQTGCKLYVNFSSLELNIAAWLIPVLAQGNPPIFNGLSNDIHAKYLLRDGAIYFFVITAPELEMWVPGLIAITTFIPLLASRLYLNMRARGLPENNGNSIRMLAFEEQLIFAISESPSLHQVGVPPTCEVTTD</sequence>
<feature type="transmembrane region" description="Helical" evidence="1">
    <location>
        <begin position="348"/>
        <end position="369"/>
    </location>
</feature>
<reference evidence="3" key="1">
    <citation type="submission" date="2020-11" db="EMBL/GenBank/DDBJ databases">
        <authorList>
            <consortium name="DOE Joint Genome Institute"/>
            <person name="Ahrendt S."/>
            <person name="Riley R."/>
            <person name="Andreopoulos W."/>
            <person name="Labutti K."/>
            <person name="Pangilinan J."/>
            <person name="Ruiz-Duenas F.J."/>
            <person name="Barrasa J.M."/>
            <person name="Sanchez-Garcia M."/>
            <person name="Camarero S."/>
            <person name="Miyauchi S."/>
            <person name="Serrano A."/>
            <person name="Linde D."/>
            <person name="Babiker R."/>
            <person name="Drula E."/>
            <person name="Ayuso-Fernandez I."/>
            <person name="Pacheco R."/>
            <person name="Padilla G."/>
            <person name="Ferreira P."/>
            <person name="Barriuso J."/>
            <person name="Kellner H."/>
            <person name="Castanera R."/>
            <person name="Alfaro M."/>
            <person name="Ramirez L."/>
            <person name="Pisabarro A.G."/>
            <person name="Kuo A."/>
            <person name="Tritt A."/>
            <person name="Lipzen A."/>
            <person name="He G."/>
            <person name="Yan M."/>
            <person name="Ng V."/>
            <person name="Cullen D."/>
            <person name="Martin F."/>
            <person name="Rosso M.-N."/>
            <person name="Henrissat B."/>
            <person name="Hibbett D."/>
            <person name="Martinez A.T."/>
            <person name="Grigoriev I.V."/>
        </authorList>
    </citation>
    <scope>NUCLEOTIDE SEQUENCE</scope>
    <source>
        <strain evidence="3">MF-IS2</strain>
    </source>
</reference>
<keyword evidence="1" id="KW-1133">Transmembrane helix</keyword>
<evidence type="ECO:0000256" key="1">
    <source>
        <dbReference type="SAM" id="Phobius"/>
    </source>
</evidence>
<evidence type="ECO:0000313" key="3">
    <source>
        <dbReference type="EMBL" id="KAF9444551.1"/>
    </source>
</evidence>
<dbReference type="OrthoDB" id="3070245at2759"/>
<gene>
    <name evidence="3" type="ORF">P691DRAFT_786527</name>
</gene>
<keyword evidence="1" id="KW-0812">Transmembrane</keyword>
<dbReference type="AlphaFoldDB" id="A0A9P5X731"/>
<feature type="transmembrane region" description="Helical" evidence="1">
    <location>
        <begin position="184"/>
        <end position="204"/>
    </location>
</feature>
<organism evidence="3 4">
    <name type="scientific">Macrolepiota fuliginosa MF-IS2</name>
    <dbReference type="NCBI Taxonomy" id="1400762"/>
    <lineage>
        <taxon>Eukaryota</taxon>
        <taxon>Fungi</taxon>
        <taxon>Dikarya</taxon>
        <taxon>Basidiomycota</taxon>
        <taxon>Agaricomycotina</taxon>
        <taxon>Agaricomycetes</taxon>
        <taxon>Agaricomycetidae</taxon>
        <taxon>Agaricales</taxon>
        <taxon>Agaricineae</taxon>
        <taxon>Agaricaceae</taxon>
        <taxon>Macrolepiota</taxon>
    </lineage>
</organism>
<evidence type="ECO:0000313" key="4">
    <source>
        <dbReference type="Proteomes" id="UP000807342"/>
    </source>
</evidence>
<comment type="caution">
    <text evidence="3">The sequence shown here is derived from an EMBL/GenBank/DDBJ whole genome shotgun (WGS) entry which is preliminary data.</text>
</comment>
<keyword evidence="1" id="KW-0472">Membrane</keyword>
<keyword evidence="4" id="KW-1185">Reference proteome</keyword>
<proteinExistence type="predicted"/>
<evidence type="ECO:0000259" key="2">
    <source>
        <dbReference type="Pfam" id="PF20151"/>
    </source>
</evidence>
<dbReference type="Pfam" id="PF20151">
    <property type="entry name" value="DUF6533"/>
    <property type="match status" value="1"/>
</dbReference>
<dbReference type="InterPro" id="IPR045340">
    <property type="entry name" value="DUF6533"/>
</dbReference>
<protein>
    <recommendedName>
        <fullName evidence="2">DUF6533 domain-containing protein</fullName>
    </recommendedName>
</protein>
<name>A0A9P5X731_9AGAR</name>
<accession>A0A9P5X731</accession>
<feature type="domain" description="DUF6533" evidence="2">
    <location>
        <begin position="150"/>
        <end position="190"/>
    </location>
</feature>
<dbReference type="EMBL" id="MU151366">
    <property type="protein sequence ID" value="KAF9444551.1"/>
    <property type="molecule type" value="Genomic_DNA"/>
</dbReference>
<dbReference type="Proteomes" id="UP000807342">
    <property type="component" value="Unassembled WGS sequence"/>
</dbReference>